<evidence type="ECO:0000313" key="1">
    <source>
        <dbReference type="EMBL" id="MFD0992542.1"/>
    </source>
</evidence>
<sequence length="270" mass="27345">TVSPTTEGVDGDFYIDTDDNLIYGPKSGGAWGSGTSLVGAAGADGADAALTGIVNPNGSVTGSPGQLYIDTVTGIVYKTTDGTTWTNIDTDNQDISLSGNTISITKSSSTVDLGASTLASDVSTNTGNITTNTTDIASLLAQINRMNSIRVLTDPSSKTVITDNDGTVVIQNTSLITLGLGAEVELPLPSAANVGNKITVVNRATLIGLNLSISVLGGGNLIKGDGLVGSLLGLNVQALGGSQTVTYQCGLDPDGNHYWFVVHSGPLSVL</sequence>
<organism evidence="1 2">
    <name type="scientific">Tenacibaculum geojense</name>
    <dbReference type="NCBI Taxonomy" id="915352"/>
    <lineage>
        <taxon>Bacteria</taxon>
        <taxon>Pseudomonadati</taxon>
        <taxon>Bacteroidota</taxon>
        <taxon>Flavobacteriia</taxon>
        <taxon>Flavobacteriales</taxon>
        <taxon>Flavobacteriaceae</taxon>
        <taxon>Tenacibaculum</taxon>
    </lineage>
</organism>
<dbReference type="Proteomes" id="UP001597062">
    <property type="component" value="Unassembled WGS sequence"/>
</dbReference>
<reference evidence="2" key="1">
    <citation type="journal article" date="2019" name="Int. J. Syst. Evol. Microbiol.">
        <title>The Global Catalogue of Microorganisms (GCM) 10K type strain sequencing project: providing services to taxonomists for standard genome sequencing and annotation.</title>
        <authorList>
            <consortium name="The Broad Institute Genomics Platform"/>
            <consortium name="The Broad Institute Genome Sequencing Center for Infectious Disease"/>
            <person name="Wu L."/>
            <person name="Ma J."/>
        </authorList>
    </citation>
    <scope>NUCLEOTIDE SEQUENCE [LARGE SCALE GENOMIC DNA]</scope>
    <source>
        <strain evidence="2">CCUG 60527</strain>
    </source>
</reference>
<accession>A0ABW3JPY2</accession>
<evidence type="ECO:0000313" key="2">
    <source>
        <dbReference type="Proteomes" id="UP001597062"/>
    </source>
</evidence>
<name>A0ABW3JPY2_9FLAO</name>
<keyword evidence="2" id="KW-1185">Reference proteome</keyword>
<feature type="non-terminal residue" evidence="1">
    <location>
        <position position="1"/>
    </location>
</feature>
<gene>
    <name evidence="1" type="ORF">ACFQ1U_04940</name>
</gene>
<comment type="caution">
    <text evidence="1">The sequence shown here is derived from an EMBL/GenBank/DDBJ whole genome shotgun (WGS) entry which is preliminary data.</text>
</comment>
<protein>
    <submittedName>
        <fullName evidence="1">Uncharacterized protein</fullName>
    </submittedName>
</protein>
<dbReference type="EMBL" id="JBHTJR010000026">
    <property type="protein sequence ID" value="MFD0992542.1"/>
    <property type="molecule type" value="Genomic_DNA"/>
</dbReference>
<proteinExistence type="predicted"/>